<organism evidence="2">
    <name type="scientific">Anopheles atroparvus</name>
    <name type="common">European mosquito</name>
    <dbReference type="NCBI Taxonomy" id="41427"/>
    <lineage>
        <taxon>Eukaryota</taxon>
        <taxon>Metazoa</taxon>
        <taxon>Ecdysozoa</taxon>
        <taxon>Arthropoda</taxon>
        <taxon>Hexapoda</taxon>
        <taxon>Insecta</taxon>
        <taxon>Pterygota</taxon>
        <taxon>Neoptera</taxon>
        <taxon>Endopterygota</taxon>
        <taxon>Diptera</taxon>
        <taxon>Nematocera</taxon>
        <taxon>Culicoidea</taxon>
        <taxon>Culicidae</taxon>
        <taxon>Anophelinae</taxon>
        <taxon>Anopheles</taxon>
    </lineage>
</organism>
<feature type="compositionally biased region" description="Low complexity" evidence="1">
    <location>
        <begin position="236"/>
        <end position="253"/>
    </location>
</feature>
<protein>
    <submittedName>
        <fullName evidence="2">Uncharacterized protein</fullName>
    </submittedName>
</protein>
<dbReference type="AlphaFoldDB" id="A0A182J0Z3"/>
<name>A0A182J0Z3_ANOAO</name>
<sequence>MSFLSSVIARSGQLAHITLSIRTTFVNVPLFSTEGVTTSSCWQFFSSSMLAISCSTAWSCWKLSTSRQNAEQMLSTLFLSCWASRRASSASESFTKWNSSACRLRQQLAVMASAARCALIEKKSRNVRHDATPFACRMLLLWRRDRISSAVKLCSATSMHWITCNFSRKAGMASTTVPEERGRASSIPCSSCCAFDELLFAPIVRCSRWCIRGPSAPNRCGGRPRASSNACRRPTSLSSLSESGCAAGGAADDAVAEPDELEATPPPAAAVAAPPPDAWSMFTSTTPPEADAEDCAGTADPDEEEPPPPPPPPTTPSEAFFLLLLLLWRLAEIESVMMLDDGVTAGRGRSKYELFGSGARSCAVRYRGSRDNRWYRAGA</sequence>
<feature type="region of interest" description="Disordered" evidence="1">
    <location>
        <begin position="218"/>
        <end position="316"/>
    </location>
</feature>
<dbReference type="EnsemblMetazoa" id="AATE009272-RA">
    <property type="protein sequence ID" value="AATE009272-PA.1"/>
    <property type="gene ID" value="AATE009272"/>
</dbReference>
<reference evidence="2" key="1">
    <citation type="submission" date="2022-08" db="UniProtKB">
        <authorList>
            <consortium name="EnsemblMetazoa"/>
        </authorList>
    </citation>
    <scope>IDENTIFICATION</scope>
    <source>
        <strain evidence="2">EBRO</strain>
    </source>
</reference>
<feature type="compositionally biased region" description="Pro residues" evidence="1">
    <location>
        <begin position="264"/>
        <end position="277"/>
    </location>
</feature>
<evidence type="ECO:0000313" key="2">
    <source>
        <dbReference type="EnsemblMetazoa" id="AATE009272-PA.1"/>
    </source>
</evidence>
<dbReference type="VEuPathDB" id="VectorBase:AATE009272"/>
<feature type="compositionally biased region" description="Acidic residues" evidence="1">
    <location>
        <begin position="290"/>
        <end position="306"/>
    </location>
</feature>
<proteinExistence type="predicted"/>
<evidence type="ECO:0000256" key="1">
    <source>
        <dbReference type="SAM" id="MobiDB-lite"/>
    </source>
</evidence>
<accession>A0A182J0Z3</accession>